<evidence type="ECO:0000256" key="6">
    <source>
        <dbReference type="PIRNR" id="PIRNR000109"/>
    </source>
</evidence>
<dbReference type="FunFam" id="3.40.50.720:FF:000634">
    <property type="entry name" value="6-phosphogluconate dehydrogenase, decarboxylating"/>
    <property type="match status" value="1"/>
</dbReference>
<comment type="similarity">
    <text evidence="2 6">Belongs to the 6-phosphogluconate dehydrogenase family.</text>
</comment>
<evidence type="ECO:0000313" key="9">
    <source>
        <dbReference type="EMBL" id="KAK3395323.1"/>
    </source>
</evidence>
<keyword evidence="4" id="KW-0311">Gluconate utilization</keyword>
<accession>A0AAE0P8L5</accession>
<feature type="active site" description="Proton donor" evidence="7">
    <location>
        <position position="197"/>
    </location>
</feature>
<gene>
    <name evidence="9" type="ORF">B0T20DRAFT_31478</name>
</gene>
<keyword evidence="5 6" id="KW-0570">Pentose shunt</keyword>
<dbReference type="InterPro" id="IPR036291">
    <property type="entry name" value="NAD(P)-bd_dom_sf"/>
</dbReference>
<comment type="catalytic activity">
    <reaction evidence="6">
        <text>6-phospho-D-gluconate + NADP(+) = D-ribulose 5-phosphate + CO2 + NADPH</text>
        <dbReference type="Rhea" id="RHEA:10116"/>
        <dbReference type="ChEBI" id="CHEBI:16526"/>
        <dbReference type="ChEBI" id="CHEBI:57783"/>
        <dbReference type="ChEBI" id="CHEBI:58121"/>
        <dbReference type="ChEBI" id="CHEBI:58349"/>
        <dbReference type="ChEBI" id="CHEBI:58759"/>
        <dbReference type="EC" id="1.1.1.44"/>
    </reaction>
</comment>
<dbReference type="PIRSF" id="PIRSF000109">
    <property type="entry name" value="6PGD"/>
    <property type="match status" value="1"/>
</dbReference>
<dbReference type="SMART" id="SM01350">
    <property type="entry name" value="6PGD"/>
    <property type="match status" value="1"/>
</dbReference>
<dbReference type="SUPFAM" id="SSF51735">
    <property type="entry name" value="NAD(P)-binding Rossmann-fold domains"/>
    <property type="match status" value="1"/>
</dbReference>
<evidence type="ECO:0000256" key="5">
    <source>
        <dbReference type="ARBA" id="ARBA00023126"/>
    </source>
</evidence>
<proteinExistence type="inferred from homology"/>
<name>A0AAE0P8L5_SORBR</name>
<dbReference type="InterPro" id="IPR006114">
    <property type="entry name" value="6PGDH_C"/>
</dbReference>
<comment type="function">
    <text evidence="6">Catalyzes the oxidative decarboxylation of 6-phosphogluconate to ribulose 5-phosphate and CO(2), with concomitant reduction of NADP to NADPH.</text>
</comment>
<keyword evidence="3 6" id="KW-0560">Oxidoreductase</keyword>
<comment type="subunit">
    <text evidence="6">Homodimer.</text>
</comment>
<evidence type="ECO:0000259" key="8">
    <source>
        <dbReference type="SMART" id="SM01350"/>
    </source>
</evidence>
<evidence type="ECO:0000256" key="7">
    <source>
        <dbReference type="PIRSR" id="PIRSR000109-1"/>
    </source>
</evidence>
<dbReference type="InterPro" id="IPR008927">
    <property type="entry name" value="6-PGluconate_DH-like_C_sf"/>
</dbReference>
<evidence type="ECO:0000256" key="2">
    <source>
        <dbReference type="ARBA" id="ARBA00008419"/>
    </source>
</evidence>
<comment type="pathway">
    <text evidence="1 6">Carbohydrate degradation; pentose phosphate pathway; D-ribulose 5-phosphate from D-glucose 6-phosphate (oxidative stage): step 3/3.</text>
</comment>
<dbReference type="EC" id="1.1.1.44" evidence="6"/>
<keyword evidence="6" id="KW-0521">NADP</keyword>
<protein>
    <recommendedName>
        <fullName evidence="6">6-phosphogluconate dehydrogenase, decarboxylating</fullName>
        <ecNumber evidence="6">1.1.1.44</ecNumber>
    </recommendedName>
</protein>
<dbReference type="AlphaFoldDB" id="A0AAE0P8L5"/>
<dbReference type="FunFam" id="1.10.1040.10:FF:000040">
    <property type="entry name" value="6-phosphogluconate dehydrogenase, decarboxylating"/>
    <property type="match status" value="1"/>
</dbReference>
<dbReference type="GO" id="GO:0019521">
    <property type="term" value="P:D-gluconate metabolic process"/>
    <property type="evidence" value="ECO:0007669"/>
    <property type="project" value="UniProtKB-KW"/>
</dbReference>
<dbReference type="Pfam" id="PF03446">
    <property type="entry name" value="NAD_binding_2"/>
    <property type="match status" value="1"/>
</dbReference>
<dbReference type="InterPro" id="IPR006115">
    <property type="entry name" value="6PGDH_NADP-bd"/>
</dbReference>
<dbReference type="PANTHER" id="PTHR11811">
    <property type="entry name" value="6-PHOSPHOGLUCONATE DEHYDROGENASE"/>
    <property type="match status" value="1"/>
</dbReference>
<feature type="active site" description="Proton donor" evidence="7">
    <location>
        <position position="190"/>
    </location>
</feature>
<dbReference type="InterPro" id="IPR006113">
    <property type="entry name" value="6PGDH_Gnd/GntZ"/>
</dbReference>
<reference evidence="9" key="1">
    <citation type="journal article" date="2023" name="Mol. Phylogenet. Evol.">
        <title>Genome-scale phylogeny and comparative genomics of the fungal order Sordariales.</title>
        <authorList>
            <person name="Hensen N."/>
            <person name="Bonometti L."/>
            <person name="Westerberg I."/>
            <person name="Brannstrom I.O."/>
            <person name="Guillou S."/>
            <person name="Cros-Aarteil S."/>
            <person name="Calhoun S."/>
            <person name="Haridas S."/>
            <person name="Kuo A."/>
            <person name="Mondo S."/>
            <person name="Pangilinan J."/>
            <person name="Riley R."/>
            <person name="LaButti K."/>
            <person name="Andreopoulos B."/>
            <person name="Lipzen A."/>
            <person name="Chen C."/>
            <person name="Yan M."/>
            <person name="Daum C."/>
            <person name="Ng V."/>
            <person name="Clum A."/>
            <person name="Steindorff A."/>
            <person name="Ohm R.A."/>
            <person name="Martin F."/>
            <person name="Silar P."/>
            <person name="Natvig D.O."/>
            <person name="Lalanne C."/>
            <person name="Gautier V."/>
            <person name="Ament-Velasquez S.L."/>
            <person name="Kruys A."/>
            <person name="Hutchinson M.I."/>
            <person name="Powell A.J."/>
            <person name="Barry K."/>
            <person name="Miller A.N."/>
            <person name="Grigoriev I.V."/>
            <person name="Debuchy R."/>
            <person name="Gladieux P."/>
            <person name="Hiltunen Thoren M."/>
            <person name="Johannesson H."/>
        </authorList>
    </citation>
    <scope>NUCLEOTIDE SEQUENCE</scope>
    <source>
        <strain evidence="9">FGSC 1904</strain>
    </source>
</reference>
<dbReference type="Proteomes" id="UP001281003">
    <property type="component" value="Unassembled WGS sequence"/>
</dbReference>
<comment type="caution">
    <text evidence="9">The sequence shown here is derived from an EMBL/GenBank/DDBJ whole genome shotgun (WGS) entry which is preliminary data.</text>
</comment>
<feature type="domain" description="6-phosphogluconate dehydrogenase C-terminal" evidence="8">
    <location>
        <begin position="186"/>
        <end position="495"/>
    </location>
</feature>
<evidence type="ECO:0000313" key="10">
    <source>
        <dbReference type="Proteomes" id="UP001281003"/>
    </source>
</evidence>
<dbReference type="Gene3D" id="1.10.1040.10">
    <property type="entry name" value="N-(1-d-carboxylethyl)-l-norvaline Dehydrogenase, domain 2"/>
    <property type="match status" value="1"/>
</dbReference>
<dbReference type="SUPFAM" id="SSF48179">
    <property type="entry name" value="6-phosphogluconate dehydrogenase C-terminal domain-like"/>
    <property type="match status" value="1"/>
</dbReference>
<evidence type="ECO:0000256" key="1">
    <source>
        <dbReference type="ARBA" id="ARBA00004874"/>
    </source>
</evidence>
<organism evidence="9 10">
    <name type="scientific">Sordaria brevicollis</name>
    <dbReference type="NCBI Taxonomy" id="83679"/>
    <lineage>
        <taxon>Eukaryota</taxon>
        <taxon>Fungi</taxon>
        <taxon>Dikarya</taxon>
        <taxon>Ascomycota</taxon>
        <taxon>Pezizomycotina</taxon>
        <taxon>Sordariomycetes</taxon>
        <taxon>Sordariomycetidae</taxon>
        <taxon>Sordariales</taxon>
        <taxon>Sordariaceae</taxon>
        <taxon>Sordaria</taxon>
    </lineage>
</organism>
<reference evidence="9" key="2">
    <citation type="submission" date="2023-07" db="EMBL/GenBank/DDBJ databases">
        <authorList>
            <consortium name="Lawrence Berkeley National Laboratory"/>
            <person name="Haridas S."/>
            <person name="Hensen N."/>
            <person name="Bonometti L."/>
            <person name="Westerberg I."/>
            <person name="Brannstrom I.O."/>
            <person name="Guillou S."/>
            <person name="Cros-Aarteil S."/>
            <person name="Calhoun S."/>
            <person name="Kuo A."/>
            <person name="Mondo S."/>
            <person name="Pangilinan J."/>
            <person name="Riley R."/>
            <person name="LaButti K."/>
            <person name="Andreopoulos B."/>
            <person name="Lipzen A."/>
            <person name="Chen C."/>
            <person name="Yanf M."/>
            <person name="Daum C."/>
            <person name="Ng V."/>
            <person name="Clum A."/>
            <person name="Steindorff A."/>
            <person name="Ohm R."/>
            <person name="Martin F."/>
            <person name="Silar P."/>
            <person name="Natvig D."/>
            <person name="Lalanne C."/>
            <person name="Gautier V."/>
            <person name="Ament-velasquez S.L."/>
            <person name="Kruys A."/>
            <person name="Hutchinson M.I."/>
            <person name="Powell A.J."/>
            <person name="Barry K."/>
            <person name="Miller A.N."/>
            <person name="Grigoriev I.V."/>
            <person name="Debuchy R."/>
            <person name="Gladieux P."/>
            <person name="Thoren M.H."/>
            <person name="Johannesson H."/>
        </authorList>
    </citation>
    <scope>NUCLEOTIDE SEQUENCE</scope>
    <source>
        <strain evidence="9">FGSC 1904</strain>
    </source>
</reference>
<dbReference type="Pfam" id="PF00393">
    <property type="entry name" value="6PGD"/>
    <property type="match status" value="1"/>
</dbReference>
<dbReference type="PRINTS" id="PR00076">
    <property type="entry name" value="6PGDHDRGNASE"/>
</dbReference>
<evidence type="ECO:0000256" key="4">
    <source>
        <dbReference type="ARBA" id="ARBA00023064"/>
    </source>
</evidence>
<dbReference type="GO" id="GO:0004616">
    <property type="term" value="F:phosphogluconate dehydrogenase (decarboxylating) activity"/>
    <property type="evidence" value="ECO:0007669"/>
    <property type="project" value="UniProtKB-EC"/>
</dbReference>
<dbReference type="InterPro" id="IPR013328">
    <property type="entry name" value="6PGD_dom2"/>
</dbReference>
<dbReference type="GO" id="GO:0050661">
    <property type="term" value="F:NADP binding"/>
    <property type="evidence" value="ECO:0007669"/>
    <property type="project" value="InterPro"/>
</dbReference>
<evidence type="ECO:0000256" key="3">
    <source>
        <dbReference type="ARBA" id="ARBA00023002"/>
    </source>
</evidence>
<sequence length="505" mass="56165">MDVKRIGMIGTGSMGGMMSLLFAEHGIHTHYFDPSKKNVEALQSHAKESKHEDKITYHDDHKSLCKALEDGNNPKVFIFSIPHGGPADDSIDALEPYLKPGDIIMDASNEHWKATERRQGRLEPKGIHYIGMGVSGGYQSARHGPSISPGGSKEALDKVIPFLQKIACKDTKGRPCVVKLGPGGCGHYVKMIHNGIEHGMMTALCEAWAIMNIGLGMDYQEIGDVFEKWNGDKEKPLRDCFLIDIGADICRTKDEKGNYVLANVRDKVVQDVDNSEGTGTWAVQEGTRLHVPDPTIAVSHLFRVASADAARRETVKKALEGKGVRPARMEGVDKEKFMDDLYNAVYASFLMCFIQGLHVLSKANEENEWKLDFADVLQLWRKGCIIQSDGIVDLLEAVYRSREHNNDDLLGHRKIAGELEKTYPSLKRVVLKAIEFDLHAGALGTSLEYYKYSGSTELPTQFPEAELDYFGAHMFDLKTAQPGKPVTGDHHFEWKPARGILETDD</sequence>
<dbReference type="InterPro" id="IPR006183">
    <property type="entry name" value="Pgluconate_DH"/>
</dbReference>
<dbReference type="EMBL" id="JAUTDP010000010">
    <property type="protein sequence ID" value="KAK3395323.1"/>
    <property type="molecule type" value="Genomic_DNA"/>
</dbReference>
<dbReference type="GO" id="GO:0006098">
    <property type="term" value="P:pentose-phosphate shunt"/>
    <property type="evidence" value="ECO:0007669"/>
    <property type="project" value="UniProtKB-KW"/>
</dbReference>
<keyword evidence="10" id="KW-1185">Reference proteome</keyword>
<dbReference type="Gene3D" id="3.40.50.720">
    <property type="entry name" value="NAD(P)-binding Rossmann-like Domain"/>
    <property type="match status" value="1"/>
</dbReference>